<organism evidence="1 2">
    <name type="scientific">Gordonia mangrovi</name>
    <dbReference type="NCBI Taxonomy" id="2665643"/>
    <lineage>
        <taxon>Bacteria</taxon>
        <taxon>Bacillati</taxon>
        <taxon>Actinomycetota</taxon>
        <taxon>Actinomycetes</taxon>
        <taxon>Mycobacteriales</taxon>
        <taxon>Gordoniaceae</taxon>
        <taxon>Gordonia</taxon>
    </lineage>
</organism>
<protein>
    <submittedName>
        <fullName evidence="1">Uncharacterized protein</fullName>
    </submittedName>
</protein>
<comment type="caution">
    <text evidence="1">The sequence shown here is derived from an EMBL/GenBank/DDBJ whole genome shotgun (WGS) entry which is preliminary data.</text>
</comment>
<dbReference type="Proteomes" id="UP000475545">
    <property type="component" value="Unassembled WGS sequence"/>
</dbReference>
<evidence type="ECO:0000313" key="2">
    <source>
        <dbReference type="Proteomes" id="UP000475545"/>
    </source>
</evidence>
<dbReference type="AlphaFoldDB" id="A0A6L7GYF3"/>
<accession>A0A6L7GYF3</accession>
<sequence>MTDDRADGREEAARTITSVRPAWFLLARPTQNVDELPATIGERDVFFDDETAMDALDLHYAWCAAQRGGYHAAVVRTAHWYLQSAMIGPQVSPGLGDVYVALADGSGHRRAVGGGFLTEGELIHWTSFVRAATRFMPAAPSAPAFELAHLGDDTVDFGHIWFAPLQSRRVHPERIVIPDEH</sequence>
<gene>
    <name evidence="1" type="ORF">GIY30_20515</name>
</gene>
<reference evidence="1 2" key="1">
    <citation type="submission" date="2019-11" db="EMBL/GenBank/DDBJ databases">
        <title>Gordonia sp. nov., a novel actinobacterium isolated from mangrove soil in Hainan.</title>
        <authorList>
            <person name="Huang X."/>
            <person name="Xie Y."/>
            <person name="Chu X."/>
            <person name="Xiao K."/>
        </authorList>
    </citation>
    <scope>NUCLEOTIDE SEQUENCE [LARGE SCALE GENOMIC DNA]</scope>
    <source>
        <strain evidence="1 2">HNM0687</strain>
    </source>
</reference>
<name>A0A6L7GYF3_9ACTN</name>
<dbReference type="EMBL" id="WMBR01000006">
    <property type="protein sequence ID" value="MXP23725.1"/>
    <property type="molecule type" value="Genomic_DNA"/>
</dbReference>
<proteinExistence type="predicted"/>
<keyword evidence="2" id="KW-1185">Reference proteome</keyword>
<evidence type="ECO:0000313" key="1">
    <source>
        <dbReference type="EMBL" id="MXP23725.1"/>
    </source>
</evidence>
<dbReference type="RefSeq" id="WP_160903910.1">
    <property type="nucleotide sequence ID" value="NZ_CP102850.1"/>
</dbReference>